<accession>A0A8R1ELX5</accession>
<sequence>MTLRGNSSTIITKVEAVVRPYHFLDFDRYIQQSKTKHNDSSKYTMNAVSNELQDATRIMITDIEDIIHRGEY</sequence>
<dbReference type="GO" id="GO:0012505">
    <property type="term" value="C:endomembrane system"/>
    <property type="evidence" value="ECO:0007669"/>
    <property type="project" value="UniProtKB-SubCell"/>
</dbReference>
<keyword evidence="1" id="KW-0813">Transport</keyword>
<dbReference type="AlphaFoldDB" id="A0A8R1ELX5"/>
<dbReference type="EnsemblMetazoa" id="CJA39277.1">
    <property type="protein sequence ID" value="CJA39277.1"/>
    <property type="gene ID" value="WBGene00215124"/>
</dbReference>
<evidence type="ECO:0000256" key="1">
    <source>
        <dbReference type="ARBA" id="ARBA00022927"/>
    </source>
</evidence>
<dbReference type="GO" id="GO:0015031">
    <property type="term" value="P:protein transport"/>
    <property type="evidence" value="ECO:0007669"/>
    <property type="project" value="UniProtKB-KW"/>
</dbReference>
<reference evidence="3" key="2">
    <citation type="submission" date="2022-06" db="UniProtKB">
        <authorList>
            <consortium name="EnsemblMetazoa"/>
        </authorList>
    </citation>
    <scope>IDENTIFICATION</scope>
    <source>
        <strain evidence="3">DF5081</strain>
    </source>
</reference>
<protein>
    <submittedName>
        <fullName evidence="3">Uncharacterized protein</fullName>
    </submittedName>
</protein>
<dbReference type="GO" id="GO:0005737">
    <property type="term" value="C:cytoplasm"/>
    <property type="evidence" value="ECO:0007669"/>
    <property type="project" value="UniProtKB-ARBA"/>
</dbReference>
<dbReference type="GO" id="GO:0006890">
    <property type="term" value="P:retrograde vesicle-mediated transport, Golgi to endoplasmic reticulum"/>
    <property type="evidence" value="ECO:0007669"/>
    <property type="project" value="InterPro"/>
</dbReference>
<evidence type="ECO:0000313" key="3">
    <source>
        <dbReference type="EnsemblMetazoa" id="CJA39277.1"/>
    </source>
</evidence>
<dbReference type="PANTHER" id="PTHR45837">
    <property type="entry name" value="VESICLE-TRAFFICKING PROTEIN SEC22B"/>
    <property type="match status" value="1"/>
</dbReference>
<dbReference type="Proteomes" id="UP000005237">
    <property type="component" value="Unassembled WGS sequence"/>
</dbReference>
<dbReference type="GO" id="GO:0005484">
    <property type="term" value="F:SNAP receptor activity"/>
    <property type="evidence" value="ECO:0007669"/>
    <property type="project" value="InterPro"/>
</dbReference>
<keyword evidence="1" id="KW-0653">Protein transport</keyword>
<name>A0A8R1ELX5_CAEJA</name>
<dbReference type="GO" id="GO:0006888">
    <property type="term" value="P:endoplasmic reticulum to Golgi vesicle-mediated transport"/>
    <property type="evidence" value="ECO:0007669"/>
    <property type="project" value="InterPro"/>
</dbReference>
<reference evidence="4" key="1">
    <citation type="submission" date="2010-08" db="EMBL/GenBank/DDBJ databases">
        <authorList>
            <consortium name="Caenorhabditis japonica Sequencing Consortium"/>
            <person name="Wilson R.K."/>
        </authorList>
    </citation>
    <scope>NUCLEOTIDE SEQUENCE [LARGE SCALE GENOMIC DNA]</scope>
    <source>
        <strain evidence="4">DF5081</strain>
    </source>
</reference>
<proteinExistence type="predicted"/>
<dbReference type="Gene3D" id="3.30.450.50">
    <property type="entry name" value="Longin domain"/>
    <property type="match status" value="1"/>
</dbReference>
<comment type="subcellular location">
    <subcellularLocation>
        <location evidence="2">Endomembrane system</location>
        <topology evidence="2">Single-pass type IV membrane protein</topology>
    </subcellularLocation>
</comment>
<evidence type="ECO:0000313" key="4">
    <source>
        <dbReference type="Proteomes" id="UP000005237"/>
    </source>
</evidence>
<evidence type="ECO:0000256" key="2">
    <source>
        <dbReference type="ARBA" id="ARBA00046280"/>
    </source>
</evidence>
<keyword evidence="4" id="KW-1185">Reference proteome</keyword>
<dbReference type="EnsemblMetazoa" id="CJA39277.2">
    <property type="protein sequence ID" value="CJA39277.2"/>
    <property type="gene ID" value="WBGene00215124"/>
</dbReference>
<dbReference type="InterPro" id="IPR044565">
    <property type="entry name" value="Sec22"/>
</dbReference>
<organism evidence="3 4">
    <name type="scientific">Caenorhabditis japonica</name>
    <dbReference type="NCBI Taxonomy" id="281687"/>
    <lineage>
        <taxon>Eukaryota</taxon>
        <taxon>Metazoa</taxon>
        <taxon>Ecdysozoa</taxon>
        <taxon>Nematoda</taxon>
        <taxon>Chromadorea</taxon>
        <taxon>Rhabditida</taxon>
        <taxon>Rhabditina</taxon>
        <taxon>Rhabditomorpha</taxon>
        <taxon>Rhabditoidea</taxon>
        <taxon>Rhabditidae</taxon>
        <taxon>Peloderinae</taxon>
        <taxon>Caenorhabditis</taxon>
    </lineage>
</organism>